<dbReference type="VEuPathDB" id="FungiDB:PAAG_05852"/>
<keyword evidence="3" id="KW-1185">Reference proteome</keyword>
<dbReference type="RefSeq" id="XP_015699925.1">
    <property type="nucleotide sequence ID" value="XM_015845699.1"/>
</dbReference>
<dbReference type="Proteomes" id="UP000002059">
    <property type="component" value="Partially assembled WGS sequence"/>
</dbReference>
<gene>
    <name evidence="2" type="ORF">PAAG_05852</name>
</gene>
<dbReference type="GeneID" id="9095468"/>
<evidence type="ECO:0000256" key="1">
    <source>
        <dbReference type="SAM" id="MobiDB-lite"/>
    </source>
</evidence>
<protein>
    <submittedName>
        <fullName evidence="2">Uncharacterized protein</fullName>
    </submittedName>
</protein>
<dbReference type="AlphaFoldDB" id="C1H511"/>
<dbReference type="HOGENOM" id="CLU_2574508_0_0_1"/>
<feature type="compositionally biased region" description="Basic and acidic residues" evidence="1">
    <location>
        <begin position="30"/>
        <end position="56"/>
    </location>
</feature>
<accession>C1H511</accession>
<name>C1H511_PARBA</name>
<evidence type="ECO:0000313" key="2">
    <source>
        <dbReference type="EMBL" id="EEH34805.2"/>
    </source>
</evidence>
<feature type="region of interest" description="Disordered" evidence="1">
    <location>
        <begin position="62"/>
        <end position="81"/>
    </location>
</feature>
<dbReference type="EMBL" id="KN294007">
    <property type="protein sequence ID" value="EEH34805.2"/>
    <property type="molecule type" value="Genomic_DNA"/>
</dbReference>
<evidence type="ECO:0000313" key="3">
    <source>
        <dbReference type="Proteomes" id="UP000002059"/>
    </source>
</evidence>
<dbReference type="KEGG" id="pbl:PAAG_05852"/>
<feature type="region of interest" description="Disordered" evidence="1">
    <location>
        <begin position="1"/>
        <end position="57"/>
    </location>
</feature>
<sequence>MEGGAEILSEWGQEMTNVKQTRAGRRSQKSKRETRQDVNRREQFHRQKGKEIECRGDLTTNGEQQLCQGQQKIPNSSSARA</sequence>
<proteinExistence type="predicted"/>
<reference evidence="2 3" key="1">
    <citation type="journal article" date="2011" name="PLoS Genet.">
        <title>Comparative genomic analysis of human fungal pathogens causing paracoccidioidomycosis.</title>
        <authorList>
            <person name="Desjardins C.A."/>
            <person name="Champion M.D."/>
            <person name="Holder J.W."/>
            <person name="Muszewska A."/>
            <person name="Goldberg J."/>
            <person name="Bailao A.M."/>
            <person name="Brigido M.M."/>
            <person name="Ferreira M.E."/>
            <person name="Garcia A.M."/>
            <person name="Grynberg M."/>
            <person name="Gujja S."/>
            <person name="Heiman D.I."/>
            <person name="Henn M.R."/>
            <person name="Kodira C.D."/>
            <person name="Leon-Narvaez H."/>
            <person name="Longo L.V."/>
            <person name="Ma L.J."/>
            <person name="Malavazi I."/>
            <person name="Matsuo A.L."/>
            <person name="Morais F.V."/>
            <person name="Pereira M."/>
            <person name="Rodriguez-Brito S."/>
            <person name="Sakthikumar S."/>
            <person name="Salem-Izacc S.M."/>
            <person name="Sykes S.M."/>
            <person name="Teixeira M.M."/>
            <person name="Vallejo M.C."/>
            <person name="Walter M.E."/>
            <person name="Yandava C."/>
            <person name="Young S."/>
            <person name="Zeng Q."/>
            <person name="Zucker J."/>
            <person name="Felipe M.S."/>
            <person name="Goldman G.H."/>
            <person name="Haas B.J."/>
            <person name="McEwen J.G."/>
            <person name="Nino-Vega G."/>
            <person name="Puccia R."/>
            <person name="San-Blas G."/>
            <person name="Soares C.M."/>
            <person name="Birren B.W."/>
            <person name="Cuomo C.A."/>
        </authorList>
    </citation>
    <scope>NUCLEOTIDE SEQUENCE [LARGE SCALE GENOMIC DNA]</scope>
    <source>
        <strain evidence="3">ATCC MYA-826 / Pb01</strain>
    </source>
</reference>
<organism evidence="2 3">
    <name type="scientific">Paracoccidioides lutzii (strain ATCC MYA-826 / Pb01)</name>
    <name type="common">Paracoccidioides brasiliensis</name>
    <dbReference type="NCBI Taxonomy" id="502779"/>
    <lineage>
        <taxon>Eukaryota</taxon>
        <taxon>Fungi</taxon>
        <taxon>Dikarya</taxon>
        <taxon>Ascomycota</taxon>
        <taxon>Pezizomycotina</taxon>
        <taxon>Eurotiomycetes</taxon>
        <taxon>Eurotiomycetidae</taxon>
        <taxon>Onygenales</taxon>
        <taxon>Ajellomycetaceae</taxon>
        <taxon>Paracoccidioides</taxon>
    </lineage>
</organism>